<dbReference type="InterPro" id="IPR008226">
    <property type="entry name" value="Mini3_fam"/>
</dbReference>
<dbReference type="EMBL" id="JXTG01000014">
    <property type="protein sequence ID" value="KIP20530.1"/>
    <property type="molecule type" value="Genomic_DNA"/>
</dbReference>
<sequence length="141" mass="16311">MLHLFPKIKDFQQLNGLTLAYIGDAVYELFVRHHLLALGKVKPNDLHNLAKTYVCAKAQAKVLQWLLNHNQLSEQEIAVVRRGRNAKSVSTPKNTDVQTYRQSTGFEALIGYHFLNGNEERLHQLMQWVFDVQHNDEERGM</sequence>
<dbReference type="GO" id="GO:0004525">
    <property type="term" value="F:ribonuclease III activity"/>
    <property type="evidence" value="ECO:0007669"/>
    <property type="project" value="InterPro"/>
</dbReference>
<dbReference type="PIRSF" id="PIRSF005520">
    <property type="entry name" value="UCP005520"/>
    <property type="match status" value="1"/>
</dbReference>
<dbReference type="GO" id="GO:0019843">
    <property type="term" value="F:rRNA binding"/>
    <property type="evidence" value="ECO:0007669"/>
    <property type="project" value="UniProtKB-UniRule"/>
</dbReference>
<keyword evidence="2 4" id="KW-0255">Endonuclease</keyword>
<dbReference type="EC" id="3.1.26.-" evidence="4"/>
<dbReference type="Proteomes" id="UP000032047">
    <property type="component" value="Unassembled WGS sequence"/>
</dbReference>
<comment type="similarity">
    <text evidence="4">Belongs to the MrnC RNase family.</text>
</comment>
<dbReference type="PANTHER" id="PTHR34276:SF1">
    <property type="entry name" value="MINI-RIBONUCLEASE 3"/>
    <property type="match status" value="1"/>
</dbReference>
<dbReference type="GO" id="GO:0006364">
    <property type="term" value="P:rRNA processing"/>
    <property type="evidence" value="ECO:0007669"/>
    <property type="project" value="UniProtKB-UniRule"/>
</dbReference>
<evidence type="ECO:0000256" key="1">
    <source>
        <dbReference type="ARBA" id="ARBA00022722"/>
    </source>
</evidence>
<keyword evidence="6" id="KW-1185">Reference proteome</keyword>
<dbReference type="HAMAP" id="MF_01468">
    <property type="entry name" value="RNase_Mini_III"/>
    <property type="match status" value="1"/>
</dbReference>
<dbReference type="AlphaFoldDB" id="A0A0D0G589"/>
<evidence type="ECO:0000256" key="4">
    <source>
        <dbReference type="HAMAP-Rule" id="MF_01468"/>
    </source>
</evidence>
<dbReference type="SMART" id="SM00535">
    <property type="entry name" value="RIBOc"/>
    <property type="match status" value="1"/>
</dbReference>
<organism evidence="5 6">
    <name type="scientific">Anoxybacillus ayderensis</name>
    <dbReference type="NCBI Taxonomy" id="265546"/>
    <lineage>
        <taxon>Bacteria</taxon>
        <taxon>Bacillati</taxon>
        <taxon>Bacillota</taxon>
        <taxon>Bacilli</taxon>
        <taxon>Bacillales</taxon>
        <taxon>Anoxybacillaceae</taxon>
        <taxon>Anoxybacillus</taxon>
    </lineage>
</organism>
<evidence type="ECO:0000313" key="5">
    <source>
        <dbReference type="EMBL" id="KIP20530.1"/>
    </source>
</evidence>
<dbReference type="GO" id="GO:0005737">
    <property type="term" value="C:cytoplasm"/>
    <property type="evidence" value="ECO:0007669"/>
    <property type="project" value="UniProtKB-SubCell"/>
</dbReference>
<evidence type="ECO:0000256" key="2">
    <source>
        <dbReference type="ARBA" id="ARBA00022759"/>
    </source>
</evidence>
<keyword evidence="4" id="KW-0963">Cytoplasm</keyword>
<comment type="subunit">
    <text evidence="4">Homodimer.</text>
</comment>
<keyword evidence="3 4" id="KW-0378">Hydrolase</keyword>
<keyword evidence="4" id="KW-0690">Ribosome biogenesis</keyword>
<dbReference type="Gene3D" id="1.10.1520.10">
    <property type="entry name" value="Ribonuclease III domain"/>
    <property type="match status" value="1"/>
</dbReference>
<proteinExistence type="inferred from homology"/>
<dbReference type="RefSeq" id="WP_042535875.1">
    <property type="nucleotide sequence ID" value="NZ_JACDUV010000009.1"/>
</dbReference>
<comment type="cofactor">
    <cofactor evidence="4">
        <name>Mg(2+)</name>
        <dbReference type="ChEBI" id="CHEBI:18420"/>
    </cofactor>
</comment>
<reference evidence="5 6" key="1">
    <citation type="submission" date="2015-01" db="EMBL/GenBank/DDBJ databases">
        <title>Genome sequence of Anoxybacillus ayderensis strain AB04.</title>
        <authorList>
            <person name="Belduz A.O."/>
            <person name="Canakci S."/>
            <person name="Chan K.-G."/>
            <person name="Kahar U.M."/>
            <person name="Yaakob A.S."/>
            <person name="Chan C.S."/>
            <person name="Goh K.M."/>
        </authorList>
    </citation>
    <scope>NUCLEOTIDE SEQUENCE [LARGE SCALE GENOMIC DNA]</scope>
    <source>
        <strain evidence="5 6">AB04</strain>
    </source>
</reference>
<comment type="function">
    <text evidence="4">Involved in correct processing of both the 5' and 3' ends of 23S rRNA precursor. Processes 30S rRNA precursor transcript even in absence of ribonuclease 3 (Rnc); Rnc processes 30S rRNA into smaller rRNA precursors.</text>
</comment>
<keyword evidence="4" id="KW-0460">Magnesium</keyword>
<gene>
    <name evidence="4" type="primary">mrnC</name>
    <name evidence="5" type="ORF">JV16_02244</name>
</gene>
<keyword evidence="4" id="KW-0694">RNA-binding</keyword>
<comment type="caution">
    <text evidence="5">The sequence shown here is derived from an EMBL/GenBank/DDBJ whole genome shotgun (WGS) entry which is preliminary data.</text>
</comment>
<feature type="active site" evidence="4">
    <location>
        <position position="24"/>
    </location>
</feature>
<dbReference type="SUPFAM" id="SSF69065">
    <property type="entry name" value="RNase III domain-like"/>
    <property type="match status" value="1"/>
</dbReference>
<dbReference type="CDD" id="cd00593">
    <property type="entry name" value="RIBOc"/>
    <property type="match status" value="1"/>
</dbReference>
<protein>
    <recommendedName>
        <fullName evidence="4">Mini-ribonuclease 3</fullName>
        <shortName evidence="4">Mini-3</shortName>
        <shortName evidence="4">Mini-RNase 3</shortName>
        <ecNumber evidence="4">3.1.26.-</ecNumber>
    </recommendedName>
    <alternativeName>
        <fullName evidence="4">Mini-RNase III</fullName>
        <shortName evidence="4">Mini-III</shortName>
    </alternativeName>
</protein>
<evidence type="ECO:0000313" key="6">
    <source>
        <dbReference type="Proteomes" id="UP000032047"/>
    </source>
</evidence>
<dbReference type="InterPro" id="IPR036389">
    <property type="entry name" value="RNase_III_sf"/>
</dbReference>
<keyword evidence="1 4" id="KW-0540">Nuclease</keyword>
<comment type="subcellular location">
    <subcellularLocation>
        <location evidence="4">Cytoplasm</location>
    </subcellularLocation>
</comment>
<evidence type="ECO:0000256" key="3">
    <source>
        <dbReference type="ARBA" id="ARBA00022801"/>
    </source>
</evidence>
<dbReference type="InterPro" id="IPR000999">
    <property type="entry name" value="RNase_III_dom"/>
</dbReference>
<keyword evidence="4" id="KW-0698">rRNA processing</keyword>
<keyword evidence="4" id="KW-0699">rRNA-binding</keyword>
<name>A0A0D0G589_9BACL</name>
<dbReference type="PANTHER" id="PTHR34276">
    <property type="entry name" value="MINI-RIBONUCLEASE 3"/>
    <property type="match status" value="1"/>
</dbReference>
<dbReference type="PATRIC" id="fig|265546.4.peg.2256"/>
<accession>A0A7W0C5I4</accession>
<dbReference type="Pfam" id="PF00636">
    <property type="entry name" value="Ribonuclease_3"/>
    <property type="match status" value="1"/>
</dbReference>
<accession>A0A0D0G589</accession>